<evidence type="ECO:0000256" key="4">
    <source>
        <dbReference type="RuleBase" id="RU003456"/>
    </source>
</evidence>
<dbReference type="HAMAP" id="MF_01357">
    <property type="entry name" value="NDH1_NuoC"/>
    <property type="match status" value="1"/>
</dbReference>
<evidence type="ECO:0000256" key="2">
    <source>
        <dbReference type="ARBA" id="ARBA00022448"/>
    </source>
</evidence>
<proteinExistence type="inferred from homology"/>
<dbReference type="InterPro" id="IPR037232">
    <property type="entry name" value="NADH_quin_OxRdtase_su_C/D-like"/>
</dbReference>
<dbReference type="Proteomes" id="UP000037175">
    <property type="component" value="Unassembled WGS sequence"/>
</dbReference>
<dbReference type="GO" id="GO:0008137">
    <property type="term" value="F:NADH dehydrogenase (ubiquinone) activity"/>
    <property type="evidence" value="ECO:0007669"/>
    <property type="project" value="InterPro"/>
</dbReference>
<name>A0A0L6W273_9FIRM</name>
<feature type="domain" description="NADH:ubiquinone oxidoreductase 30kDa subunit" evidence="6">
    <location>
        <begin position="33"/>
        <end position="150"/>
    </location>
</feature>
<sequence>MAKVIDRQALVGELNKKFGDCAEIFEDNTNQSIKVKPDKLVEVMLELRDNPDYDFKVLMNLSSVDYPENFTVVYHLNSLTHLHKLTVKVELDKANPQVPSITSVWNAANVQEREVYDLMGIVFTGHPNLKRILLADDFVGHPLRKDFKMQA</sequence>
<comment type="subunit">
    <text evidence="3">NDH-1 is composed of 14 different subunits. Subunits NuoB, C, D, E, F, and G constitute the peripheral sector of the complex.</text>
</comment>
<dbReference type="Pfam" id="PF00329">
    <property type="entry name" value="Complex1_30kDa"/>
    <property type="match status" value="1"/>
</dbReference>
<evidence type="ECO:0000256" key="5">
    <source>
        <dbReference type="RuleBase" id="RU003582"/>
    </source>
</evidence>
<dbReference type="SUPFAM" id="SSF143243">
    <property type="entry name" value="Nqo5-like"/>
    <property type="match status" value="1"/>
</dbReference>
<evidence type="ECO:0000256" key="3">
    <source>
        <dbReference type="HAMAP-Rule" id="MF_01357"/>
    </source>
</evidence>
<dbReference type="NCBIfam" id="TIGR01961">
    <property type="entry name" value="NuoC_fam"/>
    <property type="match status" value="1"/>
</dbReference>
<keyword evidence="8" id="KW-1185">Reference proteome</keyword>
<dbReference type="PROSITE" id="PS00542">
    <property type="entry name" value="COMPLEX1_30K"/>
    <property type="match status" value="1"/>
</dbReference>
<dbReference type="RefSeq" id="WP_013120886.1">
    <property type="nucleotide sequence ID" value="NZ_LGTE01000010.1"/>
</dbReference>
<dbReference type="PANTHER" id="PTHR10884">
    <property type="entry name" value="NADH DEHYDROGENASE UBIQUINONE IRON-SULFUR PROTEIN 3"/>
    <property type="match status" value="1"/>
</dbReference>
<keyword evidence="3" id="KW-0472">Membrane</keyword>
<dbReference type="EC" id="7.1.1.-" evidence="3"/>
<dbReference type="InterPro" id="IPR010218">
    <property type="entry name" value="NADH_DH_suC"/>
</dbReference>
<comment type="function">
    <text evidence="3">NDH-1 shuttles electrons from NADH, via FMN and iron-sulfur (Fe-S) centers, to quinones in the respiratory chain. The immediate electron acceptor for the enzyme in this species is believed to be a menaquinone. Couples the redox reaction to proton translocation (for every two electrons transferred, four hydrogen ions are translocated across the cytoplasmic membrane), and thus conserves the redox energy in a proton gradient.</text>
</comment>
<reference evidence="8" key="1">
    <citation type="submission" date="2015-07" db="EMBL/GenBank/DDBJ databases">
        <title>Complete Genome of Thermincola ferriacetica strain Z-0001T.</title>
        <authorList>
            <person name="Lusk B."/>
            <person name="Badalamenti J.P."/>
            <person name="Parameswaran P."/>
            <person name="Bond D.R."/>
            <person name="Torres C.I."/>
        </authorList>
    </citation>
    <scope>NUCLEOTIDE SEQUENCE [LARGE SCALE GENOMIC DNA]</scope>
    <source>
        <strain evidence="8">Z-0001</strain>
    </source>
</reference>
<comment type="caution">
    <text evidence="7">The sequence shown here is derived from an EMBL/GenBank/DDBJ whole genome shotgun (WGS) entry which is preliminary data.</text>
</comment>
<gene>
    <name evidence="3" type="primary">nuoC</name>
    <name evidence="7" type="ORF">Tfer_1661</name>
</gene>
<evidence type="ECO:0000256" key="1">
    <source>
        <dbReference type="ARBA" id="ARBA00007569"/>
    </source>
</evidence>
<protein>
    <recommendedName>
        <fullName evidence="3">NADH-quinone oxidoreductase subunit C</fullName>
        <ecNumber evidence="3">7.1.1.-</ecNumber>
    </recommendedName>
    <alternativeName>
        <fullName evidence="3">NADH dehydrogenase I subunit C</fullName>
    </alternativeName>
    <alternativeName>
        <fullName evidence="3">NDH-1 subunit C</fullName>
    </alternativeName>
</protein>
<evidence type="ECO:0000313" key="7">
    <source>
        <dbReference type="EMBL" id="KNZ69640.1"/>
    </source>
</evidence>
<dbReference type="EMBL" id="LGTE01000010">
    <property type="protein sequence ID" value="KNZ69640.1"/>
    <property type="molecule type" value="Genomic_DNA"/>
</dbReference>
<dbReference type="GO" id="GO:0005886">
    <property type="term" value="C:plasma membrane"/>
    <property type="evidence" value="ECO:0007669"/>
    <property type="project" value="UniProtKB-SubCell"/>
</dbReference>
<dbReference type="Gene3D" id="3.30.460.80">
    <property type="entry name" value="NADH:ubiquinone oxidoreductase, 30kDa subunit"/>
    <property type="match status" value="1"/>
</dbReference>
<dbReference type="InterPro" id="IPR001268">
    <property type="entry name" value="NADH_UbQ_OxRdtase_30kDa_su"/>
</dbReference>
<keyword evidence="3 4" id="KW-0520">NAD</keyword>
<organism evidence="7 8">
    <name type="scientific">Thermincola ferriacetica</name>
    <dbReference type="NCBI Taxonomy" id="281456"/>
    <lineage>
        <taxon>Bacteria</taxon>
        <taxon>Bacillati</taxon>
        <taxon>Bacillota</taxon>
        <taxon>Clostridia</taxon>
        <taxon>Eubacteriales</taxon>
        <taxon>Thermincolaceae</taxon>
        <taxon>Thermincola</taxon>
    </lineage>
</organism>
<dbReference type="PATRIC" id="fig|281456.6.peg.1773"/>
<comment type="catalytic activity">
    <reaction evidence="3 5">
        <text>a quinone + NADH + 5 H(+)(in) = a quinol + NAD(+) + 4 H(+)(out)</text>
        <dbReference type="Rhea" id="RHEA:57888"/>
        <dbReference type="ChEBI" id="CHEBI:15378"/>
        <dbReference type="ChEBI" id="CHEBI:24646"/>
        <dbReference type="ChEBI" id="CHEBI:57540"/>
        <dbReference type="ChEBI" id="CHEBI:57945"/>
        <dbReference type="ChEBI" id="CHEBI:132124"/>
    </reaction>
</comment>
<dbReference type="AlphaFoldDB" id="A0A0L6W273"/>
<keyword evidence="3 5" id="KW-0874">Quinone</keyword>
<keyword evidence="2 3" id="KW-0813">Transport</keyword>
<dbReference type="GO" id="GO:0050136">
    <property type="term" value="F:NADH dehydrogenase (quinone) (non-electrogenic) activity"/>
    <property type="evidence" value="ECO:0007669"/>
    <property type="project" value="UniProtKB-UniRule"/>
</dbReference>
<keyword evidence="3" id="KW-1003">Cell membrane</keyword>
<comment type="subcellular location">
    <subcellularLocation>
        <location evidence="3">Cell membrane</location>
        <topology evidence="3">Peripheral membrane protein</topology>
        <orientation evidence="3">Cytoplasmic side</orientation>
    </subcellularLocation>
</comment>
<dbReference type="PANTHER" id="PTHR10884:SF14">
    <property type="entry name" value="NADH DEHYDROGENASE [UBIQUINONE] IRON-SULFUR PROTEIN 3, MITOCHONDRIAL"/>
    <property type="match status" value="1"/>
</dbReference>
<dbReference type="InterPro" id="IPR020396">
    <property type="entry name" value="NADH_UbQ_OxRdtase_CS"/>
</dbReference>
<dbReference type="GO" id="GO:0048038">
    <property type="term" value="F:quinone binding"/>
    <property type="evidence" value="ECO:0007669"/>
    <property type="project" value="UniProtKB-KW"/>
</dbReference>
<evidence type="ECO:0000259" key="6">
    <source>
        <dbReference type="Pfam" id="PF00329"/>
    </source>
</evidence>
<accession>A0A0L6W273</accession>
<comment type="similarity">
    <text evidence="1 3 4">Belongs to the complex I 30 kDa subunit family.</text>
</comment>
<evidence type="ECO:0000313" key="8">
    <source>
        <dbReference type="Proteomes" id="UP000037175"/>
    </source>
</evidence>
<keyword evidence="3 4" id="KW-1278">Translocase</keyword>